<feature type="region of interest" description="Disordered" evidence="1">
    <location>
        <begin position="309"/>
        <end position="637"/>
    </location>
</feature>
<dbReference type="SUPFAM" id="SSF54236">
    <property type="entry name" value="Ubiquitin-like"/>
    <property type="match status" value="1"/>
</dbReference>
<feature type="compositionally biased region" description="Low complexity" evidence="1">
    <location>
        <begin position="608"/>
        <end position="620"/>
    </location>
</feature>
<feature type="domain" description="Ubiquitin-like" evidence="2">
    <location>
        <begin position="20"/>
        <end position="48"/>
    </location>
</feature>
<feature type="compositionally biased region" description="Basic and acidic residues" evidence="1">
    <location>
        <begin position="416"/>
        <end position="425"/>
    </location>
</feature>
<feature type="compositionally biased region" description="Low complexity" evidence="1">
    <location>
        <begin position="655"/>
        <end position="672"/>
    </location>
</feature>
<feature type="compositionally biased region" description="Basic residues" evidence="1">
    <location>
        <begin position="326"/>
        <end position="335"/>
    </location>
</feature>
<dbReference type="PROSITE" id="PS50053">
    <property type="entry name" value="UBIQUITIN_2"/>
    <property type="match status" value="1"/>
</dbReference>
<sequence>MKAQGRGPLPPTSQVLVEHPEAFVKHIKQCLSSKEGIPVKQQRLVFSGPGAQALEESQETSKQQPAVEEILSSLSQWQAIIFQNGRAIGRSVNLKLYSCKLPESSLYESEDSLAIECFALQLDAWHPSWKARTEDSSPLYIAVDEDFKRSSFHVQLIGRTSRGTNFALPFAYKFEGSAVCSRLDYYDQHVKRHQQSFASLHDTEVSGEYNIRFGEGLQSFTAVLDVVDQPHWLKSLILRFSVLVASTLDDQAESCVSRAPLPQQFNASSMAASEQPSGSLALSPAASLEERPVARSASMCLDHAADQGWLPPTLLPPKAEQSGKQKLSKKRSKQKLKPDSQHVQSAEKEQAMKSGSKHPLESKPAHGPKWDLPHAECLEETTPNGKAFSDDSAEDHTCRMEGTFTEPASVQPSSEDLSHDTKKDASNAAGPGGKVAPQPASTVRTGPDTAVRWRPSQPTGIKIRAGQGTTAPLHPAPVPQKYVHPNAARSDRSSIPEDLLPASRRGSVWRGGHSSVSSLVVDAAAGDESSSWQSLSEDSDRSASSDADMTSPVSVGKSEGLRKASGAPSPGQPPRAIVGSPGRASSQSCAPPLDQLLPGHVTPAAFKAPAPVEPDAPVAPEHAEEAASGKGSAGQASIKAAAPFRVLSMNSDRSQAAQSIAKAAEAGQPPAASKVQQGSVAQVQTSVKAAPKQPAPVRTGTQRPGMASLQPPARMRSPQKRSAPPVVSPFTTHAPSHAATSVPARPYAQQQRSAHMHVPSSTSHPGMDAQLLTALQHQLSVSQGMLEAAGTLGSVRAPMRSQSLPRMQQEPSKQQQGHRQPVQTMSDAQRPTIMQHMLPQGLPSYGRQSPQLPVMAKQLLPKQAPVHASSARGQRSGPPLDAHVPRRHSVPASPVMAAHSGPFGFHPHSEALPMQQFMQQALSANGFAGQAQPARGTHMQGQSMGYPAVRQKPAPYVEPSLQHAANGHIPRTWATHPPQPSDVERFISVTTPMLPCKGHGLPKLAHLWSFYEEASVFGKEVHTTGGSRGSSRAFFVPSLSAMQLFVPADGSAQPSGSVCALSDAAAAQHPSWPKRMRLLKEVFEAAKPYERPPLTQRIEQLAAEPCMDGQPGSLLKDLPLQQLHPASWICVAWYPVYRIPDAPLTAKFLTYHSLAPMACSATHYGALCPLPARPAPSWQASGLLCLPAIGLKCISLGCGSWLDAVPGLHDGSPRVLARTPSIGSSSEDGSSIVASSEDLPSCGKNASLGFGSLSPVWEGPQNRRVRLMELGMCADRLSRREALAGSGGQQQHDDHSFFCRHVDMGMGAR</sequence>
<feature type="region of interest" description="Disordered" evidence="1">
    <location>
        <begin position="862"/>
        <end position="884"/>
    </location>
</feature>
<protein>
    <recommendedName>
        <fullName evidence="2">Ubiquitin-like domain-containing protein</fullName>
    </recommendedName>
</protein>
<proteinExistence type="predicted"/>
<gene>
    <name evidence="3" type="ORF">CVIRNUC_005303</name>
</gene>
<dbReference type="PANTHER" id="PTHR32010:SF18">
    <property type="entry name" value="DUF789 FAMILY PROTEIN"/>
    <property type="match status" value="1"/>
</dbReference>
<keyword evidence="4" id="KW-1185">Reference proteome</keyword>
<dbReference type="PANTHER" id="PTHR32010">
    <property type="entry name" value="PHOTOSYSTEM II STABILITY/ASSEMBLY FACTOR HCF136, CHLOROPLASTIC"/>
    <property type="match status" value="1"/>
</dbReference>
<name>A0AAV1I6K6_9CHLO</name>
<dbReference type="EMBL" id="CAUYUE010000006">
    <property type="protein sequence ID" value="CAK0781170.1"/>
    <property type="molecule type" value="Genomic_DNA"/>
</dbReference>
<feature type="compositionally biased region" description="Basic and acidic residues" evidence="1">
    <location>
        <begin position="336"/>
        <end position="351"/>
    </location>
</feature>
<accession>A0AAV1I6K6</accession>
<evidence type="ECO:0000259" key="2">
    <source>
        <dbReference type="PROSITE" id="PS50053"/>
    </source>
</evidence>
<dbReference type="Proteomes" id="UP001314263">
    <property type="component" value="Unassembled WGS sequence"/>
</dbReference>
<feature type="compositionally biased region" description="Low complexity" evidence="1">
    <location>
        <begin position="514"/>
        <end position="537"/>
    </location>
</feature>
<feature type="compositionally biased region" description="Polar residues" evidence="1">
    <location>
        <begin position="674"/>
        <end position="687"/>
    </location>
</feature>
<evidence type="ECO:0000313" key="4">
    <source>
        <dbReference type="Proteomes" id="UP001314263"/>
    </source>
</evidence>
<feature type="region of interest" description="Disordered" evidence="1">
    <location>
        <begin position="650"/>
        <end position="766"/>
    </location>
</feature>
<dbReference type="InterPro" id="IPR000626">
    <property type="entry name" value="Ubiquitin-like_dom"/>
</dbReference>
<organism evidence="3 4">
    <name type="scientific">Coccomyxa viridis</name>
    <dbReference type="NCBI Taxonomy" id="1274662"/>
    <lineage>
        <taxon>Eukaryota</taxon>
        <taxon>Viridiplantae</taxon>
        <taxon>Chlorophyta</taxon>
        <taxon>core chlorophytes</taxon>
        <taxon>Trebouxiophyceae</taxon>
        <taxon>Trebouxiophyceae incertae sedis</taxon>
        <taxon>Coccomyxaceae</taxon>
        <taxon>Coccomyxa</taxon>
    </lineage>
</organism>
<feature type="compositionally biased region" description="Polar residues" evidence="1">
    <location>
        <begin position="748"/>
        <end position="764"/>
    </location>
</feature>
<feature type="region of interest" description="Disordered" evidence="1">
    <location>
        <begin position="267"/>
        <end position="286"/>
    </location>
</feature>
<evidence type="ECO:0000313" key="3">
    <source>
        <dbReference type="EMBL" id="CAK0781170.1"/>
    </source>
</evidence>
<feature type="compositionally biased region" description="Polar residues" evidence="1">
    <location>
        <begin position="800"/>
        <end position="827"/>
    </location>
</feature>
<feature type="compositionally biased region" description="Low complexity" evidence="1">
    <location>
        <begin position="628"/>
        <end position="637"/>
    </location>
</feature>
<feature type="region of interest" description="Disordered" evidence="1">
    <location>
        <begin position="799"/>
        <end position="827"/>
    </location>
</feature>
<feature type="compositionally biased region" description="Polar residues" evidence="1">
    <location>
        <begin position="406"/>
        <end position="415"/>
    </location>
</feature>
<evidence type="ECO:0000256" key="1">
    <source>
        <dbReference type="SAM" id="MobiDB-lite"/>
    </source>
</evidence>
<dbReference type="Pfam" id="PF05623">
    <property type="entry name" value="DUF789"/>
    <property type="match status" value="1"/>
</dbReference>
<comment type="caution">
    <text evidence="3">The sequence shown here is derived from an EMBL/GenBank/DDBJ whole genome shotgun (WGS) entry which is preliminary data.</text>
</comment>
<feature type="compositionally biased region" description="Basic and acidic residues" evidence="1">
    <location>
        <begin position="358"/>
        <end position="377"/>
    </location>
</feature>
<dbReference type="InterPro" id="IPR029071">
    <property type="entry name" value="Ubiquitin-like_domsf"/>
</dbReference>
<feature type="compositionally biased region" description="Polar residues" evidence="1">
    <location>
        <begin position="267"/>
        <end position="278"/>
    </location>
</feature>
<reference evidence="3 4" key="1">
    <citation type="submission" date="2023-10" db="EMBL/GenBank/DDBJ databases">
        <authorList>
            <person name="Maclean D."/>
            <person name="Macfadyen A."/>
        </authorList>
    </citation>
    <scope>NUCLEOTIDE SEQUENCE [LARGE SCALE GENOMIC DNA]</scope>
</reference>
<dbReference type="InterPro" id="IPR008507">
    <property type="entry name" value="DUF789"/>
</dbReference>